<feature type="chain" id="PRO_5034937661" evidence="2">
    <location>
        <begin position="21"/>
        <end position="426"/>
    </location>
</feature>
<evidence type="ECO:0000256" key="1">
    <source>
        <dbReference type="SAM" id="MobiDB-lite"/>
    </source>
</evidence>
<comment type="caution">
    <text evidence="3">The sequence shown here is derived from an EMBL/GenBank/DDBJ whole genome shotgun (WGS) entry which is preliminary data.</text>
</comment>
<feature type="signal peptide" evidence="2">
    <location>
        <begin position="1"/>
        <end position="20"/>
    </location>
</feature>
<name>A0A8H3UN55_VENIN</name>
<evidence type="ECO:0000313" key="4">
    <source>
        <dbReference type="Proteomes" id="UP000447873"/>
    </source>
</evidence>
<sequence>MRFSTPWLLAITVQHAYTIAIPDPAISTTQESSKTTIPPVPLKPTNPELTQTPAATAHKTPDPPGAAPRRIDLPSPHKTPNAKRVKIRSGPYKIPDMTVIGSPYGDKGTLFNLPDTSIERPCEGECTVLTQQAGLEYPNGTNANIDSGLWLHHMVTFIKGPGRWDPTCYGKPSGPHFAVGATGSTSERMMASGNERAFLDYSTNPEGSGYHFKQTDKLAYLVDLMNMNMQANVVYVTMVYDYLEGPLPPGWLDVKTVWLDAFQCGTSEVAPPKQNGAFTVSSKPWKPNFEGKILGGMGHLHDGGVEVDTMAGPNTAMCSQDIPYSEKPEFKWSGKMAGDDKPADDHISSMPQCKIQAVTELKKDQSWTVEGKYDYDKRSGNLEGGKQSNVMAISLVFVGVPPGGVSKPPGWFGRRETRILRSPMRE</sequence>
<dbReference type="EMBL" id="WNWS01000261">
    <property type="protein sequence ID" value="KAE9972735.1"/>
    <property type="molecule type" value="Genomic_DNA"/>
</dbReference>
<evidence type="ECO:0000256" key="2">
    <source>
        <dbReference type="SAM" id="SignalP"/>
    </source>
</evidence>
<dbReference type="AlphaFoldDB" id="A0A8H3UN55"/>
<dbReference type="Proteomes" id="UP000447873">
    <property type="component" value="Unassembled WGS sequence"/>
</dbReference>
<accession>A0A8H3UN55</accession>
<keyword evidence="2" id="KW-0732">Signal</keyword>
<reference evidence="3 4" key="1">
    <citation type="submission" date="2018-12" db="EMBL/GenBank/DDBJ databases">
        <title>Venturia inaequalis Genome Resource.</title>
        <authorList>
            <person name="Lichtner F.J."/>
        </authorList>
    </citation>
    <scope>NUCLEOTIDE SEQUENCE [LARGE SCALE GENOMIC DNA]</scope>
    <source>
        <strain evidence="3 4">120213</strain>
    </source>
</reference>
<evidence type="ECO:0000313" key="3">
    <source>
        <dbReference type="EMBL" id="KAE9972735.1"/>
    </source>
</evidence>
<protein>
    <submittedName>
        <fullName evidence="3">Uncharacterized protein</fullName>
    </submittedName>
</protein>
<feature type="region of interest" description="Disordered" evidence="1">
    <location>
        <begin position="28"/>
        <end position="85"/>
    </location>
</feature>
<organism evidence="3 4">
    <name type="scientific">Venturia inaequalis</name>
    <name type="common">Apple scab fungus</name>
    <dbReference type="NCBI Taxonomy" id="5025"/>
    <lineage>
        <taxon>Eukaryota</taxon>
        <taxon>Fungi</taxon>
        <taxon>Dikarya</taxon>
        <taxon>Ascomycota</taxon>
        <taxon>Pezizomycotina</taxon>
        <taxon>Dothideomycetes</taxon>
        <taxon>Pleosporomycetidae</taxon>
        <taxon>Venturiales</taxon>
        <taxon>Venturiaceae</taxon>
        <taxon>Venturia</taxon>
    </lineage>
</organism>
<proteinExistence type="predicted"/>
<gene>
    <name evidence="3" type="ORF">EG328_004827</name>
</gene>